<organism evidence="6 7">
    <name type="scientific">Apolygus lucorum</name>
    <name type="common">Small green plant bug</name>
    <name type="synonym">Lygocoris lucorum</name>
    <dbReference type="NCBI Taxonomy" id="248454"/>
    <lineage>
        <taxon>Eukaryota</taxon>
        <taxon>Metazoa</taxon>
        <taxon>Ecdysozoa</taxon>
        <taxon>Arthropoda</taxon>
        <taxon>Hexapoda</taxon>
        <taxon>Insecta</taxon>
        <taxon>Pterygota</taxon>
        <taxon>Neoptera</taxon>
        <taxon>Paraneoptera</taxon>
        <taxon>Hemiptera</taxon>
        <taxon>Heteroptera</taxon>
        <taxon>Panheteroptera</taxon>
        <taxon>Cimicomorpha</taxon>
        <taxon>Miridae</taxon>
        <taxon>Mirini</taxon>
        <taxon>Apolygus</taxon>
    </lineage>
</organism>
<dbReference type="AlphaFoldDB" id="A0A6A4IZ23"/>
<dbReference type="InterPro" id="IPR002153">
    <property type="entry name" value="TRPC_channel"/>
</dbReference>
<keyword evidence="7" id="KW-1185">Reference proteome</keyword>
<dbReference type="PROSITE" id="PS50297">
    <property type="entry name" value="ANK_REP_REGION"/>
    <property type="match status" value="1"/>
</dbReference>
<dbReference type="SMART" id="SM01420">
    <property type="entry name" value="TRP_2"/>
    <property type="match status" value="1"/>
</dbReference>
<dbReference type="GO" id="GO:0015279">
    <property type="term" value="F:store-operated calcium channel activity"/>
    <property type="evidence" value="ECO:0007669"/>
    <property type="project" value="TreeGrafter"/>
</dbReference>
<dbReference type="GO" id="GO:0034703">
    <property type="term" value="C:cation channel complex"/>
    <property type="evidence" value="ECO:0007669"/>
    <property type="project" value="TreeGrafter"/>
</dbReference>
<dbReference type="InterPro" id="IPR013555">
    <property type="entry name" value="TRP_dom"/>
</dbReference>
<evidence type="ECO:0000259" key="5">
    <source>
        <dbReference type="SMART" id="SM01420"/>
    </source>
</evidence>
<keyword evidence="1" id="KW-0813">Transport</keyword>
<evidence type="ECO:0000256" key="1">
    <source>
        <dbReference type="ARBA" id="ARBA00022448"/>
    </source>
</evidence>
<keyword evidence="4" id="KW-0407">Ion channel</keyword>
<gene>
    <name evidence="6" type="ORF">GE061_007043</name>
</gene>
<evidence type="ECO:0000256" key="3">
    <source>
        <dbReference type="ARBA" id="ARBA00023065"/>
    </source>
</evidence>
<protein>
    <recommendedName>
        <fullName evidence="5">Transient receptor ion channel domain-containing protein</fullName>
    </recommendedName>
</protein>
<accession>A0A6A4IZ23</accession>
<keyword evidence="3" id="KW-0406">Ion transport</keyword>
<name>A0A6A4IZ23_APOLU</name>
<dbReference type="GO" id="GO:0051480">
    <property type="term" value="P:regulation of cytosolic calcium ion concentration"/>
    <property type="evidence" value="ECO:0007669"/>
    <property type="project" value="TreeGrafter"/>
</dbReference>
<dbReference type="InterPro" id="IPR002110">
    <property type="entry name" value="Ankyrin_rpt"/>
</dbReference>
<dbReference type="GO" id="GO:0070679">
    <property type="term" value="F:inositol 1,4,5 trisphosphate binding"/>
    <property type="evidence" value="ECO:0007669"/>
    <property type="project" value="TreeGrafter"/>
</dbReference>
<evidence type="ECO:0000313" key="7">
    <source>
        <dbReference type="Proteomes" id="UP000466442"/>
    </source>
</evidence>
<evidence type="ECO:0000256" key="4">
    <source>
        <dbReference type="ARBA" id="ARBA00023303"/>
    </source>
</evidence>
<evidence type="ECO:0000256" key="2">
    <source>
        <dbReference type="ARBA" id="ARBA00022737"/>
    </source>
</evidence>
<dbReference type="OrthoDB" id="2373987at2759"/>
<keyword evidence="2" id="KW-0677">Repeat</keyword>
<dbReference type="Proteomes" id="UP000466442">
    <property type="component" value="Unassembled WGS sequence"/>
</dbReference>
<sequence>MEDRYCELVPVRCSAAPGSLQELEEDFFTLIAEGEVCNVKQFLKKHRKSNGALNFNPNCINFENQDAMSIAIDQGNIDMIKYLSHIMDVSKRTILLKAVYKGDVDLVRSVCEVLNADAGTLEGEKVTEESTLGEPEFTSDITPLILAAIEGHFEIIGYLIERGHYIDEPHRPDCMCDQVCLPLYKYTDSLDLAMSTLHLYAAISNPVYFIYITCDPIHYAFKIHHRLITLAKLEKPFRCYYEKLARRARKFAACLVSECWTTNEVELVLKSSALTPKKLLDKISHGDYPRLLMAYDYDQYEFLSEPKVQLVVQEKFFGSFKDWKYFSNVSKCCYPLLRLFTIPSAYFNFLFYPSSKSSKFYASPINKMLHFLAMHLVFLIVLFLENKREKPCTRDKGMQSYWGACIFFYFCGFAGVIFHQFLHFGSKRFCQFKWNRYDLVVLSVYSLSIAFEVASIIHANKACVPNCERKYWASLDPQLMSEGFAVLANVMAFMKLLFFSQVHRVIGPLQVGLCRMVKSFVGYSVFGVALVLAYSTAFSHFYSYYSGMIFTDPVSYDKFTQEESFIDWLSTFKTFFWGAFTLSDVESADVVIENSLSCKNNLGSPESSGFYNQHLFTQFIGYLGVASFTFFMIMIIKNMLIATMIKVYESLMDNFHKTWLVRRMEIFLYFFTFPVMPPPFNLLPQAYGRRVLRDKLDLETACKERCFDLQKDYLQLVRVLVQRYFNRMNKPKDCEQKNKLRTQCGVPVATFKPRCHSL</sequence>
<dbReference type="Pfam" id="PF00023">
    <property type="entry name" value="Ank"/>
    <property type="match status" value="1"/>
</dbReference>
<reference evidence="6" key="1">
    <citation type="journal article" date="2021" name="Mol. Ecol. Resour.">
        <title>Apolygus lucorum genome provides insights into omnivorousness and mesophyll feeding.</title>
        <authorList>
            <person name="Liu Y."/>
            <person name="Liu H."/>
            <person name="Wang H."/>
            <person name="Huang T."/>
            <person name="Liu B."/>
            <person name="Yang B."/>
            <person name="Yin L."/>
            <person name="Li B."/>
            <person name="Zhang Y."/>
            <person name="Zhang S."/>
            <person name="Jiang F."/>
            <person name="Zhang X."/>
            <person name="Ren Y."/>
            <person name="Wang B."/>
            <person name="Wang S."/>
            <person name="Lu Y."/>
            <person name="Wu K."/>
            <person name="Fan W."/>
            <person name="Wang G."/>
        </authorList>
    </citation>
    <scope>NUCLEOTIDE SEQUENCE</scope>
    <source>
        <strain evidence="6">12Hb</strain>
    </source>
</reference>
<dbReference type="SUPFAM" id="SSF48403">
    <property type="entry name" value="Ankyrin repeat"/>
    <property type="match status" value="1"/>
</dbReference>
<dbReference type="PROSITE" id="PS50088">
    <property type="entry name" value="ANK_REPEAT"/>
    <property type="match status" value="1"/>
</dbReference>
<proteinExistence type="predicted"/>
<dbReference type="PANTHER" id="PTHR10117:SF54">
    <property type="entry name" value="TRANSIENT RECEPTOR POTENTIAL-GAMMA PROTEIN"/>
    <property type="match status" value="1"/>
</dbReference>
<dbReference type="EMBL" id="WIXP02000015">
    <property type="protein sequence ID" value="KAF6199020.1"/>
    <property type="molecule type" value="Genomic_DNA"/>
</dbReference>
<dbReference type="Pfam" id="PF08344">
    <property type="entry name" value="TRP_2"/>
    <property type="match status" value="1"/>
</dbReference>
<comment type="caution">
    <text evidence="6">The sequence shown here is derived from an EMBL/GenBank/DDBJ whole genome shotgun (WGS) entry which is preliminary data.</text>
</comment>
<dbReference type="GO" id="GO:0005886">
    <property type="term" value="C:plasma membrane"/>
    <property type="evidence" value="ECO:0007669"/>
    <property type="project" value="TreeGrafter"/>
</dbReference>
<dbReference type="Gene3D" id="1.25.40.20">
    <property type="entry name" value="Ankyrin repeat-containing domain"/>
    <property type="match status" value="1"/>
</dbReference>
<dbReference type="PANTHER" id="PTHR10117">
    <property type="entry name" value="TRANSIENT RECEPTOR POTENTIAL CHANNEL"/>
    <property type="match status" value="1"/>
</dbReference>
<evidence type="ECO:0000313" key="6">
    <source>
        <dbReference type="EMBL" id="KAF6199020.1"/>
    </source>
</evidence>
<dbReference type="InterPro" id="IPR036770">
    <property type="entry name" value="Ankyrin_rpt-contain_sf"/>
</dbReference>
<feature type="domain" description="Transient receptor ion channel" evidence="5">
    <location>
        <begin position="174"/>
        <end position="238"/>
    </location>
</feature>